<reference evidence="1" key="1">
    <citation type="submission" date="2014-11" db="EMBL/GenBank/DDBJ databases">
        <authorList>
            <person name="Amaro Gonzalez C."/>
        </authorList>
    </citation>
    <scope>NUCLEOTIDE SEQUENCE</scope>
</reference>
<proteinExistence type="predicted"/>
<dbReference type="AlphaFoldDB" id="A0A0E9W0X6"/>
<name>A0A0E9W0X6_ANGAN</name>
<sequence length="54" mass="5961">MIFFNTTGNELGGPESKTTVTVESTDIVFKTAPRCLKSIQQKPIFFGEITTHKA</sequence>
<dbReference type="EMBL" id="GBXM01025362">
    <property type="protein sequence ID" value="JAH83215.1"/>
    <property type="molecule type" value="Transcribed_RNA"/>
</dbReference>
<organism evidence="1">
    <name type="scientific">Anguilla anguilla</name>
    <name type="common">European freshwater eel</name>
    <name type="synonym">Muraena anguilla</name>
    <dbReference type="NCBI Taxonomy" id="7936"/>
    <lineage>
        <taxon>Eukaryota</taxon>
        <taxon>Metazoa</taxon>
        <taxon>Chordata</taxon>
        <taxon>Craniata</taxon>
        <taxon>Vertebrata</taxon>
        <taxon>Euteleostomi</taxon>
        <taxon>Actinopterygii</taxon>
        <taxon>Neopterygii</taxon>
        <taxon>Teleostei</taxon>
        <taxon>Anguilliformes</taxon>
        <taxon>Anguillidae</taxon>
        <taxon>Anguilla</taxon>
    </lineage>
</organism>
<protein>
    <submittedName>
        <fullName evidence="1">Uncharacterized protein</fullName>
    </submittedName>
</protein>
<reference evidence="1" key="2">
    <citation type="journal article" date="2015" name="Fish Shellfish Immunol.">
        <title>Early steps in the European eel (Anguilla anguilla)-Vibrio vulnificus interaction in the gills: Role of the RtxA13 toxin.</title>
        <authorList>
            <person name="Callol A."/>
            <person name="Pajuelo D."/>
            <person name="Ebbesson L."/>
            <person name="Teles M."/>
            <person name="MacKenzie S."/>
            <person name="Amaro C."/>
        </authorList>
    </citation>
    <scope>NUCLEOTIDE SEQUENCE</scope>
</reference>
<accession>A0A0E9W0X6</accession>
<evidence type="ECO:0000313" key="1">
    <source>
        <dbReference type="EMBL" id="JAH83215.1"/>
    </source>
</evidence>